<evidence type="ECO:0000256" key="2">
    <source>
        <dbReference type="SAM" id="MobiDB-lite"/>
    </source>
</evidence>
<dbReference type="InterPro" id="IPR036890">
    <property type="entry name" value="HATPase_C_sf"/>
</dbReference>
<reference evidence="4 5" key="1">
    <citation type="submission" date="2018-02" db="EMBL/GenBank/DDBJ databases">
        <title>Genomic Encyclopedia of Archaeal and Bacterial Type Strains, Phase II (KMG-II): from individual species to whole genera.</title>
        <authorList>
            <person name="Goeker M."/>
        </authorList>
    </citation>
    <scope>NUCLEOTIDE SEQUENCE [LARGE SCALE GENOMIC DNA]</scope>
    <source>
        <strain evidence="4 5">DSM 22857</strain>
    </source>
</reference>
<accession>A0A2S6IFV2</accession>
<dbReference type="CDD" id="cd16936">
    <property type="entry name" value="HATPase_RsbW-like"/>
    <property type="match status" value="1"/>
</dbReference>
<name>A0A2S6IFV2_9ACTN</name>
<evidence type="ECO:0000313" key="5">
    <source>
        <dbReference type="Proteomes" id="UP000239485"/>
    </source>
</evidence>
<keyword evidence="5" id="KW-1185">Reference proteome</keyword>
<dbReference type="PANTHER" id="PTHR35526:SF3">
    <property type="entry name" value="ANTI-SIGMA-F FACTOR RSBW"/>
    <property type="match status" value="1"/>
</dbReference>
<sequence>MEPEPRRIIQLPADGRAPSMARRRVREVVLDDAPPPGMEELASLLVSELVGNAVLHATPPATLTCTVRQSALRLEVTDSSPRPPQLATAGPSDTGGRGMLLVQTLSSRWGVESTPHGKLVWVEIDPEDAAAFDRGECPVFPDGT</sequence>
<comment type="caution">
    <text evidence="4">The sequence shown here is derived from an EMBL/GenBank/DDBJ whole genome shotgun (WGS) entry which is preliminary data.</text>
</comment>
<dbReference type="AlphaFoldDB" id="A0A2S6IFV2"/>
<dbReference type="RefSeq" id="WP_104433939.1">
    <property type="nucleotide sequence ID" value="NZ_PTJD01000011.1"/>
</dbReference>
<dbReference type="Gene3D" id="3.30.565.10">
    <property type="entry name" value="Histidine kinase-like ATPase, C-terminal domain"/>
    <property type="match status" value="1"/>
</dbReference>
<keyword evidence="4" id="KW-0418">Kinase</keyword>
<dbReference type="InterPro" id="IPR050267">
    <property type="entry name" value="Anti-sigma-factor_SerPK"/>
</dbReference>
<dbReference type="OrthoDB" id="3852691at2"/>
<gene>
    <name evidence="4" type="ORF">CLV92_11118</name>
</gene>
<dbReference type="GO" id="GO:0004674">
    <property type="term" value="F:protein serine/threonine kinase activity"/>
    <property type="evidence" value="ECO:0007669"/>
    <property type="project" value="UniProtKB-KW"/>
</dbReference>
<protein>
    <submittedName>
        <fullName evidence="4">Anti-sigma regulatory factor (Ser/Thr protein kinase)</fullName>
    </submittedName>
</protein>
<evidence type="ECO:0000256" key="1">
    <source>
        <dbReference type="ARBA" id="ARBA00022527"/>
    </source>
</evidence>
<evidence type="ECO:0000259" key="3">
    <source>
        <dbReference type="Pfam" id="PF13581"/>
    </source>
</evidence>
<feature type="region of interest" description="Disordered" evidence="2">
    <location>
        <begin position="74"/>
        <end position="98"/>
    </location>
</feature>
<evidence type="ECO:0000313" key="4">
    <source>
        <dbReference type="EMBL" id="PPK93102.1"/>
    </source>
</evidence>
<feature type="domain" description="Histidine kinase/HSP90-like ATPase" evidence="3">
    <location>
        <begin position="21"/>
        <end position="122"/>
    </location>
</feature>
<dbReference type="Pfam" id="PF13581">
    <property type="entry name" value="HATPase_c_2"/>
    <property type="match status" value="1"/>
</dbReference>
<dbReference type="EMBL" id="PTJD01000011">
    <property type="protein sequence ID" value="PPK93102.1"/>
    <property type="molecule type" value="Genomic_DNA"/>
</dbReference>
<dbReference type="InterPro" id="IPR003594">
    <property type="entry name" value="HATPase_dom"/>
</dbReference>
<keyword evidence="4" id="KW-0808">Transferase</keyword>
<dbReference type="PANTHER" id="PTHR35526">
    <property type="entry name" value="ANTI-SIGMA-F FACTOR RSBW-RELATED"/>
    <property type="match status" value="1"/>
</dbReference>
<dbReference type="Proteomes" id="UP000239485">
    <property type="component" value="Unassembled WGS sequence"/>
</dbReference>
<keyword evidence="1" id="KW-0723">Serine/threonine-protein kinase</keyword>
<organism evidence="4 5">
    <name type="scientific">Kineococcus xinjiangensis</name>
    <dbReference type="NCBI Taxonomy" id="512762"/>
    <lineage>
        <taxon>Bacteria</taxon>
        <taxon>Bacillati</taxon>
        <taxon>Actinomycetota</taxon>
        <taxon>Actinomycetes</taxon>
        <taxon>Kineosporiales</taxon>
        <taxon>Kineosporiaceae</taxon>
        <taxon>Kineococcus</taxon>
    </lineage>
</organism>
<proteinExistence type="predicted"/>
<dbReference type="SUPFAM" id="SSF55874">
    <property type="entry name" value="ATPase domain of HSP90 chaperone/DNA topoisomerase II/histidine kinase"/>
    <property type="match status" value="1"/>
</dbReference>